<keyword evidence="3 6" id="KW-0812">Transmembrane</keyword>
<comment type="similarity">
    <text evidence="2 6">Belongs to the CTL (choline transporter-like) family.</text>
</comment>
<name>A0ABR2JWM9_9EUKA</name>
<dbReference type="Pfam" id="PF04515">
    <property type="entry name" value="Choline_transpo"/>
    <property type="match status" value="1"/>
</dbReference>
<organism evidence="7 8">
    <name type="scientific">Tritrichomonas musculus</name>
    <dbReference type="NCBI Taxonomy" id="1915356"/>
    <lineage>
        <taxon>Eukaryota</taxon>
        <taxon>Metamonada</taxon>
        <taxon>Parabasalia</taxon>
        <taxon>Tritrichomonadida</taxon>
        <taxon>Tritrichomonadidae</taxon>
        <taxon>Tritrichomonas</taxon>
    </lineage>
</organism>
<evidence type="ECO:0000256" key="5">
    <source>
        <dbReference type="ARBA" id="ARBA00023136"/>
    </source>
</evidence>
<reference evidence="7 8" key="1">
    <citation type="submission" date="2024-04" db="EMBL/GenBank/DDBJ databases">
        <title>Tritrichomonas musculus Genome.</title>
        <authorList>
            <person name="Alves-Ferreira E."/>
            <person name="Grigg M."/>
            <person name="Lorenzi H."/>
            <person name="Galac M."/>
        </authorList>
    </citation>
    <scope>NUCLEOTIDE SEQUENCE [LARGE SCALE GENOMIC DNA]</scope>
    <source>
        <strain evidence="7 8">EAF2021</strain>
    </source>
</reference>
<dbReference type="PANTHER" id="PTHR12385:SF4">
    <property type="entry name" value="PROTEIN PNS1"/>
    <property type="match status" value="1"/>
</dbReference>
<evidence type="ECO:0000256" key="4">
    <source>
        <dbReference type="ARBA" id="ARBA00022989"/>
    </source>
</evidence>
<evidence type="ECO:0000256" key="3">
    <source>
        <dbReference type="ARBA" id="ARBA00022692"/>
    </source>
</evidence>
<evidence type="ECO:0000256" key="1">
    <source>
        <dbReference type="ARBA" id="ARBA00004141"/>
    </source>
</evidence>
<feature type="transmembrane region" description="Helical" evidence="6">
    <location>
        <begin position="152"/>
        <end position="172"/>
    </location>
</feature>
<feature type="transmembrane region" description="Helical" evidence="6">
    <location>
        <begin position="26"/>
        <end position="48"/>
    </location>
</feature>
<dbReference type="PANTHER" id="PTHR12385">
    <property type="entry name" value="CHOLINE TRANSPORTER-LIKE (SLC FAMILY 44)"/>
    <property type="match status" value="1"/>
</dbReference>
<feature type="transmembrane region" description="Helical" evidence="6">
    <location>
        <begin position="438"/>
        <end position="460"/>
    </location>
</feature>
<protein>
    <recommendedName>
        <fullName evidence="6">Choline transporter-like protein</fullName>
    </recommendedName>
</protein>
<feature type="transmembrane region" description="Helical" evidence="6">
    <location>
        <begin position="290"/>
        <end position="310"/>
    </location>
</feature>
<feature type="transmembrane region" description="Helical" evidence="6">
    <location>
        <begin position="342"/>
        <end position="362"/>
    </location>
</feature>
<gene>
    <name evidence="7" type="ORF">M9Y10_045925</name>
</gene>
<keyword evidence="4 6" id="KW-1133">Transmembrane helix</keyword>
<comment type="subcellular location">
    <subcellularLocation>
        <location evidence="6">Cell membrane</location>
        <topology evidence="6">Multi-pass membrane protein</topology>
    </subcellularLocation>
    <subcellularLocation>
        <location evidence="1">Membrane</location>
        <topology evidence="1">Multi-pass membrane protein</topology>
    </subcellularLocation>
</comment>
<dbReference type="EMBL" id="JAPFFF010000009">
    <property type="protein sequence ID" value="KAK8883274.1"/>
    <property type="molecule type" value="Genomic_DNA"/>
</dbReference>
<comment type="caution">
    <text evidence="7">The sequence shown here is derived from an EMBL/GenBank/DDBJ whole genome shotgun (WGS) entry which is preliminary data.</text>
</comment>
<feature type="transmembrane region" description="Helical" evidence="6">
    <location>
        <begin position="197"/>
        <end position="222"/>
    </location>
</feature>
<sequence>MRYSPASVRTPDEFKKMNAQSTEYHSLMWSFVFYINIALTFLVFYYVVNQTVGFKLGLQMISKDFSDLTEFKNEYPEFNNSEFYITLKNVKQSLKIAIGATLISNLLHLIYLIVFPSFYIQLHLITTLILSFVPAILLFLPQTSSFVQGNYSIWGIIGALFSVGLGIFSYTYRKKYVKTSASILKTSAQLLKKHPSLLLVQIIQSFLLLVLNIMFTLSATVIRSFPDANFNPLIYVYGVFTYYWIIMTIYYTCYMITAGVIGYEFYLGDSQSKPKNLVLFSFKRAMTQQFGCAVLAGFILAIIQTLKFLLEFLSPENRRDRKKKKKNSDEDEDEKENFTTKILLNILYYTLSCILSLAESFFSFMSRQALIYCAIFGCSYKEGCNKFHSKGIMDRINKLQHESIISGALGTNYLLFMIITGAFVSFTQSKLSSDSSLVFLSVFLTEILMLTFFTFVNSLITTSSDTLFLCFLENPSALNNKYNDIYQNLQKVKYE</sequence>
<feature type="transmembrane region" description="Helical" evidence="6">
    <location>
        <begin position="403"/>
        <end position="426"/>
    </location>
</feature>
<dbReference type="Proteomes" id="UP001470230">
    <property type="component" value="Unassembled WGS sequence"/>
</dbReference>
<keyword evidence="5 6" id="KW-0472">Membrane</keyword>
<feature type="transmembrane region" description="Helical" evidence="6">
    <location>
        <begin position="122"/>
        <end position="140"/>
    </location>
</feature>
<evidence type="ECO:0000313" key="8">
    <source>
        <dbReference type="Proteomes" id="UP001470230"/>
    </source>
</evidence>
<feature type="transmembrane region" description="Helical" evidence="6">
    <location>
        <begin position="96"/>
        <end position="115"/>
    </location>
</feature>
<feature type="transmembrane region" description="Helical" evidence="6">
    <location>
        <begin position="242"/>
        <end position="266"/>
    </location>
</feature>
<comment type="function">
    <text evidence="6">Choline transporter.</text>
</comment>
<evidence type="ECO:0000313" key="7">
    <source>
        <dbReference type="EMBL" id="KAK8883274.1"/>
    </source>
</evidence>
<keyword evidence="8" id="KW-1185">Reference proteome</keyword>
<dbReference type="InterPro" id="IPR007603">
    <property type="entry name" value="Choline_transptr-like"/>
</dbReference>
<evidence type="ECO:0000256" key="2">
    <source>
        <dbReference type="ARBA" id="ARBA00007168"/>
    </source>
</evidence>
<accession>A0ABR2JWM9</accession>
<evidence type="ECO:0000256" key="6">
    <source>
        <dbReference type="RuleBase" id="RU368066"/>
    </source>
</evidence>
<proteinExistence type="inferred from homology"/>